<evidence type="ECO:0000313" key="3">
    <source>
        <dbReference type="Proteomes" id="UP000198988"/>
    </source>
</evidence>
<dbReference type="AlphaFoldDB" id="A0A1H6K5R5"/>
<reference evidence="3" key="1">
    <citation type="submission" date="2016-06" db="EMBL/GenBank/DDBJ databases">
        <authorList>
            <person name="Petersen J."/>
            <person name="Sayavedra L."/>
        </authorList>
    </citation>
    <scope>NUCLEOTIDE SEQUENCE [LARGE SCALE GENOMIC DNA]</scope>
    <source>
        <strain evidence="3">BazSymA</strain>
    </source>
</reference>
<feature type="transmembrane region" description="Helical" evidence="1">
    <location>
        <begin position="12"/>
        <end position="33"/>
    </location>
</feature>
<keyword evidence="1" id="KW-0472">Membrane</keyword>
<proteinExistence type="predicted"/>
<organism evidence="2 3">
    <name type="scientific">Bathymodiolus azoricus thioautotrophic gill symbiont</name>
    <dbReference type="NCBI Taxonomy" id="235205"/>
    <lineage>
        <taxon>Bacteria</taxon>
        <taxon>Pseudomonadati</taxon>
        <taxon>Pseudomonadota</taxon>
        <taxon>Gammaproteobacteria</taxon>
        <taxon>sulfur-oxidizing symbionts</taxon>
    </lineage>
</organism>
<evidence type="ECO:0000313" key="2">
    <source>
        <dbReference type="EMBL" id="SEH67121.1"/>
    </source>
</evidence>
<dbReference type="EMBL" id="CDSC02000091">
    <property type="protein sequence ID" value="SEH67121.1"/>
    <property type="molecule type" value="Genomic_DNA"/>
</dbReference>
<name>A0A1H6K5R5_9GAMM</name>
<keyword evidence="1" id="KW-0812">Transmembrane</keyword>
<dbReference type="Proteomes" id="UP000198988">
    <property type="component" value="Unassembled WGS sequence"/>
</dbReference>
<keyword evidence="1" id="KW-1133">Transmembrane helix</keyword>
<protein>
    <submittedName>
        <fullName evidence="2">Uncharacterized protein</fullName>
    </submittedName>
</protein>
<sequence length="42" mass="4652">MIPPFDLKFVVIDVIELVLLLLFALSFVMVVCIEGGANEIET</sequence>
<evidence type="ECO:0000256" key="1">
    <source>
        <dbReference type="SAM" id="Phobius"/>
    </source>
</evidence>
<gene>
    <name evidence="2" type="ORF">BAZSYMA_ACONTIG03627_4</name>
</gene>
<accession>A0A1H6K5R5</accession>